<sequence length="73" mass="8066">MAFSARTKFLPLSLRTFSGLPLLLINRRKTLMNDNAVRSSEGSRYTALVVRQVMSTSQHLMCTPLNLVSVGPA</sequence>
<evidence type="ECO:0000313" key="1">
    <source>
        <dbReference type="EMBL" id="CAK5036218.1"/>
    </source>
</evidence>
<evidence type="ECO:0000313" key="2">
    <source>
        <dbReference type="Proteomes" id="UP001497535"/>
    </source>
</evidence>
<dbReference type="Proteomes" id="UP001497535">
    <property type="component" value="Unassembled WGS sequence"/>
</dbReference>
<organism evidence="1 2">
    <name type="scientific">Meloidogyne enterolobii</name>
    <name type="common">Root-knot nematode worm</name>
    <name type="synonym">Meloidogyne mayaguensis</name>
    <dbReference type="NCBI Taxonomy" id="390850"/>
    <lineage>
        <taxon>Eukaryota</taxon>
        <taxon>Metazoa</taxon>
        <taxon>Ecdysozoa</taxon>
        <taxon>Nematoda</taxon>
        <taxon>Chromadorea</taxon>
        <taxon>Rhabditida</taxon>
        <taxon>Tylenchina</taxon>
        <taxon>Tylenchomorpha</taxon>
        <taxon>Tylenchoidea</taxon>
        <taxon>Meloidogynidae</taxon>
        <taxon>Meloidogyninae</taxon>
        <taxon>Meloidogyne</taxon>
    </lineage>
</organism>
<name>A0ACB0Y8C2_MELEN</name>
<keyword evidence="2" id="KW-1185">Reference proteome</keyword>
<accession>A0ACB0Y8C2</accession>
<gene>
    <name evidence="1" type="ORF">MENTE1834_LOCUS8959</name>
</gene>
<proteinExistence type="predicted"/>
<protein>
    <submittedName>
        <fullName evidence="1">Uncharacterized protein</fullName>
    </submittedName>
</protein>
<dbReference type="EMBL" id="CAVMJV010000008">
    <property type="protein sequence ID" value="CAK5036218.1"/>
    <property type="molecule type" value="Genomic_DNA"/>
</dbReference>
<comment type="caution">
    <text evidence="1">The sequence shown here is derived from an EMBL/GenBank/DDBJ whole genome shotgun (WGS) entry which is preliminary data.</text>
</comment>
<reference evidence="1" key="1">
    <citation type="submission" date="2023-11" db="EMBL/GenBank/DDBJ databases">
        <authorList>
            <person name="Poullet M."/>
        </authorList>
    </citation>
    <scope>NUCLEOTIDE SEQUENCE</scope>
    <source>
        <strain evidence="1">E1834</strain>
    </source>
</reference>